<feature type="domain" description="Endonuclease/exonuclease/phosphatase" evidence="1">
    <location>
        <begin position="85"/>
        <end position="195"/>
    </location>
</feature>
<evidence type="ECO:0000313" key="2">
    <source>
        <dbReference type="EMBL" id="KOC58985.1"/>
    </source>
</evidence>
<dbReference type="PANTHER" id="PTHR33273:SF4">
    <property type="entry name" value="ENDONUCLEASE_EXONUCLEASE_PHOSPHATASE DOMAIN-CONTAINING PROTEIN"/>
    <property type="match status" value="1"/>
</dbReference>
<accession>A0A0L7QK94</accession>
<dbReference type="Gene3D" id="3.60.10.10">
    <property type="entry name" value="Endonuclease/exonuclease/phosphatase"/>
    <property type="match status" value="1"/>
</dbReference>
<keyword evidence="2" id="KW-0808">Transferase</keyword>
<dbReference type="GO" id="GO:0003964">
    <property type="term" value="F:RNA-directed DNA polymerase activity"/>
    <property type="evidence" value="ECO:0007669"/>
    <property type="project" value="UniProtKB-KW"/>
</dbReference>
<dbReference type="InterPro" id="IPR005135">
    <property type="entry name" value="Endo/exonuclease/phosphatase"/>
</dbReference>
<protein>
    <submittedName>
        <fullName evidence="2">RNA-directed DNA polymerase from mobile element jockey</fullName>
    </submittedName>
</protein>
<organism evidence="2 3">
    <name type="scientific">Habropoda laboriosa</name>
    <dbReference type="NCBI Taxonomy" id="597456"/>
    <lineage>
        <taxon>Eukaryota</taxon>
        <taxon>Metazoa</taxon>
        <taxon>Ecdysozoa</taxon>
        <taxon>Arthropoda</taxon>
        <taxon>Hexapoda</taxon>
        <taxon>Insecta</taxon>
        <taxon>Pterygota</taxon>
        <taxon>Neoptera</taxon>
        <taxon>Endopterygota</taxon>
        <taxon>Hymenoptera</taxon>
        <taxon>Apocrita</taxon>
        <taxon>Aculeata</taxon>
        <taxon>Apoidea</taxon>
        <taxon>Anthophila</taxon>
        <taxon>Apidae</taxon>
        <taxon>Habropoda</taxon>
    </lineage>
</organism>
<keyword evidence="2" id="KW-0695">RNA-directed DNA polymerase</keyword>
<dbReference type="Proteomes" id="UP000053825">
    <property type="component" value="Unassembled WGS sequence"/>
</dbReference>
<evidence type="ECO:0000313" key="3">
    <source>
        <dbReference type="Proteomes" id="UP000053825"/>
    </source>
</evidence>
<dbReference type="AlphaFoldDB" id="A0A0L7QK94"/>
<dbReference type="EMBL" id="KQ414987">
    <property type="protein sequence ID" value="KOC58985.1"/>
    <property type="molecule type" value="Genomic_DNA"/>
</dbReference>
<gene>
    <name evidence="2" type="ORF">WH47_00810</name>
</gene>
<dbReference type="STRING" id="597456.A0A0L7QK94"/>
<proteinExistence type="predicted"/>
<dbReference type="InterPro" id="IPR036691">
    <property type="entry name" value="Endo/exonu/phosph_ase_sf"/>
</dbReference>
<name>A0A0L7QK94_9HYME</name>
<dbReference type="Pfam" id="PF14529">
    <property type="entry name" value="Exo_endo_phos_2"/>
    <property type="match status" value="1"/>
</dbReference>
<evidence type="ECO:0000259" key="1">
    <source>
        <dbReference type="Pfam" id="PF14529"/>
    </source>
</evidence>
<keyword evidence="3" id="KW-1185">Reference proteome</keyword>
<sequence>KPACLKCPEQHLTKDCKQTKETPAKCINCGSDHPANATICKEYLKRLSAIETKSNYTRSNVNQDKTSRSLPVPDTNSIKLASNVHIVAVYSSPRIIYNSKELDILLNIGDKVMLVGDLNARHGTWNCHVSNLRGRILYNYSLNNNCSIMFPDEPTHYLENGTTPTTIDIALNKNAANVSQIHTLNELSSDHNPIAFNIGAQIKTINNKLAFDYDRADWNKFRQILNKNIKLTPNITTTEEIEQEVQRYTNIIKNKRCSPKPHLGQNKREKQVMETMATNKELSIQKTINK</sequence>
<feature type="non-terminal residue" evidence="2">
    <location>
        <position position="1"/>
    </location>
</feature>
<reference evidence="2 3" key="1">
    <citation type="submission" date="2015-07" db="EMBL/GenBank/DDBJ databases">
        <title>The genome of Habropoda laboriosa.</title>
        <authorList>
            <person name="Pan H."/>
            <person name="Kapheim K."/>
        </authorList>
    </citation>
    <scope>NUCLEOTIDE SEQUENCE [LARGE SCALE GENOMIC DNA]</scope>
    <source>
        <strain evidence="2">0110345459</strain>
    </source>
</reference>
<keyword evidence="2" id="KW-0548">Nucleotidyltransferase</keyword>
<dbReference type="PANTHER" id="PTHR33273">
    <property type="entry name" value="DOMAIN-CONTAINING PROTEIN, PUTATIVE-RELATED"/>
    <property type="match status" value="1"/>
</dbReference>
<dbReference type="SUPFAM" id="SSF56219">
    <property type="entry name" value="DNase I-like"/>
    <property type="match status" value="1"/>
</dbReference>